<dbReference type="InterPro" id="IPR011042">
    <property type="entry name" value="6-blade_b-propeller_TolB-like"/>
</dbReference>
<keyword evidence="3" id="KW-0645">Protease</keyword>
<dbReference type="Gene3D" id="3.40.50.1820">
    <property type="entry name" value="alpha/beta hydrolase"/>
    <property type="match status" value="1"/>
</dbReference>
<evidence type="ECO:0000313" key="3">
    <source>
        <dbReference type="EMBL" id="MBM7417023.1"/>
    </source>
</evidence>
<evidence type="ECO:0000259" key="2">
    <source>
        <dbReference type="Pfam" id="PF00326"/>
    </source>
</evidence>
<dbReference type="Pfam" id="PF00326">
    <property type="entry name" value="Peptidase_S9"/>
    <property type="match status" value="1"/>
</dbReference>
<keyword evidence="1" id="KW-0378">Hydrolase</keyword>
<organism evidence="3 4">
    <name type="scientific">Rhodococcoides corynebacterioides</name>
    <dbReference type="NCBI Taxonomy" id="53972"/>
    <lineage>
        <taxon>Bacteria</taxon>
        <taxon>Bacillati</taxon>
        <taxon>Actinomycetota</taxon>
        <taxon>Actinomycetes</taxon>
        <taxon>Mycobacteriales</taxon>
        <taxon>Nocardiaceae</taxon>
        <taxon>Rhodococcoides</taxon>
    </lineage>
</organism>
<dbReference type="SUPFAM" id="SSF53474">
    <property type="entry name" value="alpha/beta-Hydrolases"/>
    <property type="match status" value="1"/>
</dbReference>
<dbReference type="InterPro" id="IPR029058">
    <property type="entry name" value="AB_hydrolase_fold"/>
</dbReference>
<gene>
    <name evidence="3" type="ORF">JOE42_003756</name>
</gene>
<dbReference type="SUPFAM" id="SSF82171">
    <property type="entry name" value="DPP6 N-terminal domain-like"/>
    <property type="match status" value="1"/>
</dbReference>
<dbReference type="EMBL" id="JAFBBK010000001">
    <property type="protein sequence ID" value="MBM7417023.1"/>
    <property type="molecule type" value="Genomic_DNA"/>
</dbReference>
<dbReference type="RefSeq" id="WP_204869692.1">
    <property type="nucleotide sequence ID" value="NZ_JAFBBK010000001.1"/>
</dbReference>
<dbReference type="PANTHER" id="PTHR42776:SF27">
    <property type="entry name" value="DIPEPTIDYL PEPTIDASE FAMILY MEMBER 6"/>
    <property type="match status" value="1"/>
</dbReference>
<keyword evidence="3" id="KW-0031">Aminopeptidase</keyword>
<proteinExistence type="predicted"/>
<protein>
    <submittedName>
        <fullName evidence="3">Dipeptidyl aminopeptidase/acylaminoacyl peptidase</fullName>
    </submittedName>
</protein>
<evidence type="ECO:0000256" key="1">
    <source>
        <dbReference type="ARBA" id="ARBA00022801"/>
    </source>
</evidence>
<accession>A0ABS2KYL4</accession>
<dbReference type="InterPro" id="IPR001375">
    <property type="entry name" value="Peptidase_S9_cat"/>
</dbReference>
<reference evidence="3 4" key="1">
    <citation type="submission" date="2021-01" db="EMBL/GenBank/DDBJ databases">
        <title>Genomics of switchgrass bacterial isolates.</title>
        <authorList>
            <person name="Shade A."/>
        </authorList>
    </citation>
    <scope>NUCLEOTIDE SEQUENCE [LARGE SCALE GENOMIC DNA]</scope>
    <source>
        <strain evidence="3 4">PvP111</strain>
    </source>
</reference>
<dbReference type="PANTHER" id="PTHR42776">
    <property type="entry name" value="SERINE PEPTIDASE S9 FAMILY MEMBER"/>
    <property type="match status" value="1"/>
</dbReference>
<dbReference type="Proteomes" id="UP000703038">
    <property type="component" value="Unassembled WGS sequence"/>
</dbReference>
<name>A0ABS2KYL4_9NOCA</name>
<dbReference type="Gene3D" id="2.120.10.30">
    <property type="entry name" value="TolB, C-terminal domain"/>
    <property type="match status" value="1"/>
</dbReference>
<comment type="caution">
    <text evidence="3">The sequence shown here is derived from an EMBL/GenBank/DDBJ whole genome shotgun (WGS) entry which is preliminary data.</text>
</comment>
<evidence type="ECO:0000313" key="4">
    <source>
        <dbReference type="Proteomes" id="UP000703038"/>
    </source>
</evidence>
<feature type="domain" description="Peptidase S9 prolyl oligopeptidase catalytic" evidence="2">
    <location>
        <begin position="413"/>
        <end position="629"/>
    </location>
</feature>
<dbReference type="GO" id="GO:0004177">
    <property type="term" value="F:aminopeptidase activity"/>
    <property type="evidence" value="ECO:0007669"/>
    <property type="project" value="UniProtKB-KW"/>
</dbReference>
<keyword evidence="4" id="KW-1185">Reference proteome</keyword>
<sequence>MTTAPDLIAIDDLFGPPAEVGARISPEGNRIAFLAPWRNRLNVWVQDIAPDLSAVGDARCVSADETRSVMNFQWTDDPRWLLYLQDSGGDENHHVFRVDLDDPRSPAVDLTPFPGARAIELLPVHGSAGSYTVMLNARNPAEFDLHRIDIATGEITMIGRSAGTDRLLMLAKGDTVVEQEMTDDGNLVLSRVAPSGTRNPIVSIDATDYPVGITPTQMTPDGGGLWMGSTRGRDLTHLVRVDLRTGEETVVDSHPTLELDAVRRAVEQTSSPLICDAETGDLLGVRYLGERQEIRVLDPRFEEILAALEQLSDGDVGELSSDRSGLRWTVSFVHDRDPAVTFVYDHTTGASRQLFRPYPHLEPTAMAPMEPVTIEARDGRALPSFLTLPLGVDPTALPLVLFVHGGPWYRDSWGFDPAVQMLANRGYAVLQVNFRGSTGYGKAHTNAAVGEFAGAMHDDLVDAVDWAVQQGYADRERVAIMGGSYGGYAALVGATFTPDVFTAAVDLVGISDLANFMRTQPSFLRASLVNNWYRFVGDPSDPAQEADMLARSPISRLDASTAPLLIAQGANDPRVTRAESDNVVATLRSCGVDVDYLVFDDEGHGFVNPENTIAFYREVERFLAEHLGGREHSASSSAVQAPNGSLS</sequence>